<dbReference type="HOGENOM" id="CLU_780348_0_0_5"/>
<dbReference type="KEGG" id="mor:MOC_1397"/>
<evidence type="ECO:0000259" key="1">
    <source>
        <dbReference type="Pfam" id="PF00535"/>
    </source>
</evidence>
<dbReference type="PANTHER" id="PTHR43685">
    <property type="entry name" value="GLYCOSYLTRANSFERASE"/>
    <property type="match status" value="1"/>
</dbReference>
<evidence type="ECO:0000313" key="2">
    <source>
        <dbReference type="EMBL" id="AIQ89152.1"/>
    </source>
</evidence>
<gene>
    <name evidence="2" type="ORF">MOC_1397</name>
</gene>
<dbReference type="eggNOG" id="COG1215">
    <property type="taxonomic scope" value="Bacteria"/>
</dbReference>
<keyword evidence="2" id="KW-0808">Transferase</keyword>
<feature type="domain" description="Glycosyltransferase 2-like" evidence="1">
    <location>
        <begin position="28"/>
        <end position="150"/>
    </location>
</feature>
<dbReference type="SUPFAM" id="SSF53448">
    <property type="entry name" value="Nucleotide-diphospho-sugar transferases"/>
    <property type="match status" value="1"/>
</dbReference>
<dbReference type="InterPro" id="IPR001173">
    <property type="entry name" value="Glyco_trans_2-like"/>
</dbReference>
<dbReference type="Proteomes" id="UP000029492">
    <property type="component" value="Chromosome"/>
</dbReference>
<dbReference type="CDD" id="cd00761">
    <property type="entry name" value="Glyco_tranf_GTA_type"/>
    <property type="match status" value="1"/>
</dbReference>
<dbReference type="EMBL" id="CP003811">
    <property type="protein sequence ID" value="AIQ89152.1"/>
    <property type="molecule type" value="Genomic_DNA"/>
</dbReference>
<dbReference type="STRING" id="693986.MOC_1397"/>
<dbReference type="GO" id="GO:0016740">
    <property type="term" value="F:transferase activity"/>
    <property type="evidence" value="ECO:0007669"/>
    <property type="project" value="UniProtKB-KW"/>
</dbReference>
<sequence length="355" mass="38908">MHAPMLRFLTKSARPRPEARPPTARRISVVIPSYNHAPYIAQAIRSVLDQDRPVDELIIVDDCSTDESRAVIARTIEGYAGPVRIQCALLDRNGGAHAAIALGLSKASGDALTILNSDDAYGPDRFRVICDALPPEGDFIAFTGVDFMDDSGARLAEDDPVRTWYRDVLGQAGACPTVGFALLRHNIAVTSGNLVFSRGLYETVGPFAAYRMCHDWDFLIRCMVHVEPVFVPTPHLRYRTHATNTLKSTGDLMHGEGSAALKTYLSLIARGATDNRLAPTPENWPVYFRFFTATYAPWFTGEPIETVARQLFPDPETQPAWLSTEAGAAGGFRTAPSPVQDALALRRVVGLLMPR</sequence>
<dbReference type="PANTHER" id="PTHR43685:SF2">
    <property type="entry name" value="GLYCOSYLTRANSFERASE 2-LIKE DOMAIN-CONTAINING PROTEIN"/>
    <property type="match status" value="1"/>
</dbReference>
<accession>A0A089NP36</accession>
<dbReference type="AlphaFoldDB" id="A0A089NP36"/>
<organism evidence="2 3">
    <name type="scientific">Methylobacterium oryzae CBMB20</name>
    <dbReference type="NCBI Taxonomy" id="693986"/>
    <lineage>
        <taxon>Bacteria</taxon>
        <taxon>Pseudomonadati</taxon>
        <taxon>Pseudomonadota</taxon>
        <taxon>Alphaproteobacteria</taxon>
        <taxon>Hyphomicrobiales</taxon>
        <taxon>Methylobacteriaceae</taxon>
        <taxon>Methylobacterium</taxon>
    </lineage>
</organism>
<proteinExistence type="predicted"/>
<dbReference type="Gene3D" id="3.90.550.10">
    <property type="entry name" value="Spore Coat Polysaccharide Biosynthesis Protein SpsA, Chain A"/>
    <property type="match status" value="1"/>
</dbReference>
<dbReference type="Pfam" id="PF00535">
    <property type="entry name" value="Glycos_transf_2"/>
    <property type="match status" value="1"/>
</dbReference>
<keyword evidence="3" id="KW-1185">Reference proteome</keyword>
<protein>
    <submittedName>
        <fullName evidence="2">Glycosyl transferase family protein</fullName>
    </submittedName>
</protein>
<reference evidence="2 3" key="1">
    <citation type="journal article" date="2014" name="PLoS ONE">
        <title>Genome Information of Methylobacterium oryzae, a Plant-Probiotic Methylotroph in the Phyllosphere.</title>
        <authorList>
            <person name="Kwak M.J."/>
            <person name="Jeong H."/>
            <person name="Madhaiyan M."/>
            <person name="Lee Y."/>
            <person name="Sa T.M."/>
            <person name="Oh T.K."/>
            <person name="Kim J.F."/>
        </authorList>
    </citation>
    <scope>NUCLEOTIDE SEQUENCE [LARGE SCALE GENOMIC DNA]</scope>
    <source>
        <strain evidence="2 3">CBMB20</strain>
    </source>
</reference>
<name>A0A089NP36_9HYPH</name>
<evidence type="ECO:0000313" key="3">
    <source>
        <dbReference type="Proteomes" id="UP000029492"/>
    </source>
</evidence>
<dbReference type="InterPro" id="IPR050834">
    <property type="entry name" value="Glycosyltransf_2"/>
</dbReference>
<dbReference type="InterPro" id="IPR029044">
    <property type="entry name" value="Nucleotide-diphossugar_trans"/>
</dbReference>